<accession>A0A0H4VHF9</accession>
<dbReference type="AlphaFoldDB" id="A0A0H4VHF9"/>
<dbReference type="InterPro" id="IPR050834">
    <property type="entry name" value="Glycosyltransf_2"/>
</dbReference>
<dbReference type="InterPro" id="IPR028098">
    <property type="entry name" value="Glyco_trans_4-like_N"/>
</dbReference>
<dbReference type="KEGG" id="ruf:TH63_04845"/>
<evidence type="ECO:0008006" key="6">
    <source>
        <dbReference type="Google" id="ProtNLM"/>
    </source>
</evidence>
<dbReference type="Gene3D" id="3.40.50.2000">
    <property type="entry name" value="Glycogen Phosphorylase B"/>
    <property type="match status" value="2"/>
</dbReference>
<dbReference type="PANTHER" id="PTHR43685:SF2">
    <property type="entry name" value="GLYCOSYLTRANSFERASE 2-LIKE DOMAIN-CONTAINING PROTEIN"/>
    <property type="match status" value="1"/>
</dbReference>
<dbReference type="Gene3D" id="3.90.550.10">
    <property type="entry name" value="Spore Coat Polysaccharide Biosynthesis Protein SpsA, Chain A"/>
    <property type="match status" value="1"/>
</dbReference>
<evidence type="ECO:0000259" key="3">
    <source>
        <dbReference type="Pfam" id="PF13439"/>
    </source>
</evidence>
<dbReference type="InterPro" id="IPR001296">
    <property type="entry name" value="Glyco_trans_1"/>
</dbReference>
<feature type="domain" description="Glycosyl transferase family 1" evidence="1">
    <location>
        <begin position="185"/>
        <end position="350"/>
    </location>
</feature>
<reference evidence="4 5" key="1">
    <citation type="submission" date="2015-01" db="EMBL/GenBank/DDBJ databases">
        <title>Rufibacter sp./DG31D/ whole genome sequencing.</title>
        <authorList>
            <person name="Kim M.K."/>
            <person name="Srinivasan S."/>
            <person name="Lee J.-J."/>
        </authorList>
    </citation>
    <scope>NUCLEOTIDE SEQUENCE [LARGE SCALE GENOMIC DNA]</scope>
    <source>
        <strain evidence="4 5">DG31D</strain>
    </source>
</reference>
<dbReference type="SUPFAM" id="SSF53448">
    <property type="entry name" value="Nucleotide-diphospho-sugar transferases"/>
    <property type="match status" value="1"/>
</dbReference>
<organism evidence="4 5">
    <name type="scientific">Rufibacter radiotolerans</name>
    <dbReference type="NCBI Taxonomy" id="1379910"/>
    <lineage>
        <taxon>Bacteria</taxon>
        <taxon>Pseudomonadati</taxon>
        <taxon>Bacteroidota</taxon>
        <taxon>Cytophagia</taxon>
        <taxon>Cytophagales</taxon>
        <taxon>Hymenobacteraceae</taxon>
        <taxon>Rufibacter</taxon>
    </lineage>
</organism>
<dbReference type="EMBL" id="CP010777">
    <property type="protein sequence ID" value="AKQ45115.1"/>
    <property type="molecule type" value="Genomic_DNA"/>
</dbReference>
<evidence type="ECO:0000259" key="2">
    <source>
        <dbReference type="Pfam" id="PF00535"/>
    </source>
</evidence>
<dbReference type="PATRIC" id="fig|1379910.4.peg.1052"/>
<dbReference type="InterPro" id="IPR029044">
    <property type="entry name" value="Nucleotide-diphossugar_trans"/>
</dbReference>
<gene>
    <name evidence="4" type="ORF">TH63_04845</name>
</gene>
<dbReference type="Pfam" id="PF13439">
    <property type="entry name" value="Glyco_transf_4"/>
    <property type="match status" value="1"/>
</dbReference>
<dbReference type="PANTHER" id="PTHR43685">
    <property type="entry name" value="GLYCOSYLTRANSFERASE"/>
    <property type="match status" value="1"/>
</dbReference>
<protein>
    <recommendedName>
        <fullName evidence="6">Glycosyltransferase</fullName>
    </recommendedName>
</protein>
<dbReference type="InterPro" id="IPR001173">
    <property type="entry name" value="Glyco_trans_2-like"/>
</dbReference>
<dbReference type="SUPFAM" id="SSF53756">
    <property type="entry name" value="UDP-Glycosyltransferase/glycogen phosphorylase"/>
    <property type="match status" value="1"/>
</dbReference>
<proteinExistence type="predicted"/>
<keyword evidence="5" id="KW-1185">Reference proteome</keyword>
<name>A0A0H4VHF9_9BACT</name>
<dbReference type="Pfam" id="PF00535">
    <property type="entry name" value="Glycos_transf_2"/>
    <property type="match status" value="1"/>
</dbReference>
<dbReference type="CDD" id="cd03801">
    <property type="entry name" value="GT4_PimA-like"/>
    <property type="match status" value="1"/>
</dbReference>
<feature type="domain" description="Glycosyltransferase 2-like" evidence="2">
    <location>
        <begin position="403"/>
        <end position="533"/>
    </location>
</feature>
<dbReference type="Proteomes" id="UP000036458">
    <property type="component" value="Chromosome"/>
</dbReference>
<dbReference type="Pfam" id="PF00534">
    <property type="entry name" value="Glycos_transf_1"/>
    <property type="match status" value="1"/>
</dbReference>
<dbReference type="CDD" id="cd00761">
    <property type="entry name" value="Glyco_tranf_GTA_type"/>
    <property type="match status" value="1"/>
</dbReference>
<evidence type="ECO:0000259" key="1">
    <source>
        <dbReference type="Pfam" id="PF00534"/>
    </source>
</evidence>
<dbReference type="STRING" id="1379910.TH63_04845"/>
<dbReference type="GO" id="GO:0016757">
    <property type="term" value="F:glycosyltransferase activity"/>
    <property type="evidence" value="ECO:0007669"/>
    <property type="project" value="InterPro"/>
</dbReference>
<evidence type="ECO:0000313" key="5">
    <source>
        <dbReference type="Proteomes" id="UP000036458"/>
    </source>
</evidence>
<sequence>MLQDNGYQVTVFLSDNQVQDYSNSIEKGVQVVRFNVNSLSEKMDLDYSARLSYAFVNVLKKVVDLHGKPDIIEAQDYLGVGYYLLQFKHTLSEPFVSIPVLLTLHSPAFLYLEYNRVATYKFPEFWICEMEKQAIVSASYLVTPTEFLAKEIDKTFPLDKNKVSLVPNPYQRVNRELDIQADITPGKVVYYGKLSRQKGSFALLAYFKDLWDEGHTCQLYMVGAIDIVYHVEMRTMGDILQQKYQAYIKKGLLHFVGKITPQEAAAYVADAQVVVFPSLIDNLPYAVIEMMDLGKVVLASKQGGQREIIEDGKTGFLFDHSISGDFKQQLTRILELSTQELIDIGKRAQKSILEKYSYATIFPQKAKVIQALLETGVPPVAEKFPFVYQEAFATVPAQNDMLTVIIPFYNMGQYINETLQSVLASDYPHLELIIIDDGSTEAQSIQVLQEIEKDPKITVLRKQNEGLATARNFGASKAAGSYIAFLDADDKVSPTYYFKAISILKAYSNVFFVGCWVQYFGRSEKTWITFNPQPPYLLTHNMINSSGLVYKKDAFLMAGQNDAQLEFGLEDYDSVLGLVKHGFNGVAIPEFHFHYRVRKGSMFRSLNKNKLVFSYKYIAEKHSLLFSKFGPQISHLLTANGPGFFYESPTEEINLKLGSGLTSSVKSFGKKVVNKNAALKKMALFGLRLLKY</sequence>
<feature type="domain" description="Glycosyltransferase subfamily 4-like N-terminal" evidence="3">
    <location>
        <begin position="2"/>
        <end position="169"/>
    </location>
</feature>
<evidence type="ECO:0000313" key="4">
    <source>
        <dbReference type="EMBL" id="AKQ45115.1"/>
    </source>
</evidence>